<evidence type="ECO:0000256" key="1">
    <source>
        <dbReference type="ARBA" id="ARBA00022723"/>
    </source>
</evidence>
<dbReference type="CDD" id="cd00067">
    <property type="entry name" value="GAL4"/>
    <property type="match status" value="1"/>
</dbReference>
<dbReference type="InterPro" id="IPR052360">
    <property type="entry name" value="Transcr_Regulatory_Proteins"/>
</dbReference>
<name>A0AAN7VV79_9PEZI</name>
<keyword evidence="3" id="KW-0805">Transcription regulation</keyword>
<dbReference type="Proteomes" id="UP001310594">
    <property type="component" value="Unassembled WGS sequence"/>
</dbReference>
<dbReference type="SUPFAM" id="SSF57701">
    <property type="entry name" value="Zn2/Cys6 DNA-binding domain"/>
    <property type="match status" value="1"/>
</dbReference>
<gene>
    <name evidence="9" type="ORF">LTR97_009541</name>
</gene>
<organism evidence="9 10">
    <name type="scientific">Elasticomyces elasticus</name>
    <dbReference type="NCBI Taxonomy" id="574655"/>
    <lineage>
        <taxon>Eukaryota</taxon>
        <taxon>Fungi</taxon>
        <taxon>Dikarya</taxon>
        <taxon>Ascomycota</taxon>
        <taxon>Pezizomycotina</taxon>
        <taxon>Dothideomycetes</taxon>
        <taxon>Dothideomycetidae</taxon>
        <taxon>Mycosphaerellales</taxon>
        <taxon>Teratosphaeriaceae</taxon>
        <taxon>Elasticomyces</taxon>
    </lineage>
</organism>
<sequence length="551" mass="61408">MGDVRELVEAACVDALQDTDVNPSSSAAAMEATVLQQRQQQQPNPHTTTNGHFPDAYRGNAPSSIAPRHSEAQTTQQPPLYAAASMMNGMQQATYPQPMPQYTYGNATMQPAIMPSNGHGQMMLPQVSQEARQMSATRGKKDIKRRTKSGCLTCRKRRIKCDEGGPFCRNCAKSKRECLGYDPVFKQQSGPTPIQPAPAISPAPRITPNPTAASPPLPSNAYQTTVHYPVVNTAYGPALGYDGPTEYATSLDPVLGSGERHHLGMAQHYQSALPMERRVRALMIDDLFSINDVPPRYDQPGSPSPLSLHVQQEVADFYTFHYAQGLDALLETTWYTTEGPAHLRSNAILQDFVAECTQQFKASTDNPAMTNQIRSLEARLVWQLAKMPRSSRTPTDVVARVDVLENLLTGHFLEPTRVPLAPPMTEHDELRYNRQLFWYNLGLFTAARDDLRDHAAHQQIDASLAEMRRILNMLENRDVLYSVAIARHIGGRMPDFHPHRHIASLVADPYDEVNKLKVAVHFVQQEDQKGTTQVIQRICSMALRAWALQKQ</sequence>
<dbReference type="InterPro" id="IPR001138">
    <property type="entry name" value="Zn2Cys6_DnaBD"/>
</dbReference>
<keyword evidence="5" id="KW-0804">Transcription</keyword>
<reference evidence="9" key="1">
    <citation type="submission" date="2023-08" db="EMBL/GenBank/DDBJ databases">
        <title>Black Yeasts Isolated from many extreme environments.</title>
        <authorList>
            <person name="Coleine C."/>
            <person name="Stajich J.E."/>
            <person name="Selbmann L."/>
        </authorList>
    </citation>
    <scope>NUCLEOTIDE SEQUENCE</scope>
    <source>
        <strain evidence="9">CCFEE 5810</strain>
    </source>
</reference>
<evidence type="ECO:0000313" key="10">
    <source>
        <dbReference type="Proteomes" id="UP001310594"/>
    </source>
</evidence>
<dbReference type="GO" id="GO:0003677">
    <property type="term" value="F:DNA binding"/>
    <property type="evidence" value="ECO:0007669"/>
    <property type="project" value="UniProtKB-KW"/>
</dbReference>
<evidence type="ECO:0000256" key="2">
    <source>
        <dbReference type="ARBA" id="ARBA00022833"/>
    </source>
</evidence>
<dbReference type="SMART" id="SM00066">
    <property type="entry name" value="GAL4"/>
    <property type="match status" value="1"/>
</dbReference>
<dbReference type="GO" id="GO:0008270">
    <property type="term" value="F:zinc ion binding"/>
    <property type="evidence" value="ECO:0007669"/>
    <property type="project" value="InterPro"/>
</dbReference>
<dbReference type="EMBL" id="JAVRQU010000016">
    <property type="protein sequence ID" value="KAK5693924.1"/>
    <property type="molecule type" value="Genomic_DNA"/>
</dbReference>
<feature type="domain" description="Zn(2)-C6 fungal-type" evidence="8">
    <location>
        <begin position="150"/>
        <end position="178"/>
    </location>
</feature>
<evidence type="ECO:0000256" key="7">
    <source>
        <dbReference type="SAM" id="MobiDB-lite"/>
    </source>
</evidence>
<keyword evidence="1" id="KW-0479">Metal-binding</keyword>
<evidence type="ECO:0000256" key="4">
    <source>
        <dbReference type="ARBA" id="ARBA00023125"/>
    </source>
</evidence>
<feature type="region of interest" description="Disordered" evidence="7">
    <location>
        <begin position="21"/>
        <end position="75"/>
    </location>
</feature>
<dbReference type="PANTHER" id="PTHR36206">
    <property type="entry name" value="ASPERCRYPTIN BIOSYNTHESIS CLUSTER-SPECIFIC TRANSCRIPTION REGULATOR ATNN-RELATED"/>
    <property type="match status" value="1"/>
</dbReference>
<evidence type="ECO:0000259" key="8">
    <source>
        <dbReference type="PROSITE" id="PS50048"/>
    </source>
</evidence>
<evidence type="ECO:0000256" key="5">
    <source>
        <dbReference type="ARBA" id="ARBA00023163"/>
    </source>
</evidence>
<comment type="caution">
    <text evidence="9">The sequence shown here is derived from an EMBL/GenBank/DDBJ whole genome shotgun (WGS) entry which is preliminary data.</text>
</comment>
<accession>A0AAN7VV79</accession>
<protein>
    <recommendedName>
        <fullName evidence="8">Zn(2)-C6 fungal-type domain-containing protein</fullName>
    </recommendedName>
</protein>
<dbReference type="GO" id="GO:0000981">
    <property type="term" value="F:DNA-binding transcription factor activity, RNA polymerase II-specific"/>
    <property type="evidence" value="ECO:0007669"/>
    <property type="project" value="InterPro"/>
</dbReference>
<evidence type="ECO:0000313" key="9">
    <source>
        <dbReference type="EMBL" id="KAK5693924.1"/>
    </source>
</evidence>
<evidence type="ECO:0000256" key="6">
    <source>
        <dbReference type="ARBA" id="ARBA00023242"/>
    </source>
</evidence>
<dbReference type="PANTHER" id="PTHR36206:SF13">
    <property type="entry name" value="TRANSCRIPTIONAL REGULATORY PROTEIN MOC3"/>
    <property type="match status" value="1"/>
</dbReference>
<dbReference type="InterPro" id="IPR036864">
    <property type="entry name" value="Zn2-C6_fun-type_DNA-bd_sf"/>
</dbReference>
<proteinExistence type="predicted"/>
<dbReference type="Pfam" id="PF00172">
    <property type="entry name" value="Zn_clus"/>
    <property type="match status" value="1"/>
</dbReference>
<dbReference type="PROSITE" id="PS00463">
    <property type="entry name" value="ZN2_CY6_FUNGAL_1"/>
    <property type="match status" value="1"/>
</dbReference>
<evidence type="ECO:0000256" key="3">
    <source>
        <dbReference type="ARBA" id="ARBA00023015"/>
    </source>
</evidence>
<dbReference type="PROSITE" id="PS50048">
    <property type="entry name" value="ZN2_CY6_FUNGAL_2"/>
    <property type="match status" value="1"/>
</dbReference>
<keyword evidence="6" id="KW-0539">Nucleus</keyword>
<dbReference type="Gene3D" id="4.10.240.10">
    <property type="entry name" value="Zn(2)-C6 fungal-type DNA-binding domain"/>
    <property type="match status" value="1"/>
</dbReference>
<keyword evidence="4" id="KW-0238">DNA-binding</keyword>
<keyword evidence="2" id="KW-0862">Zinc</keyword>
<dbReference type="AlphaFoldDB" id="A0AAN7VV79"/>